<evidence type="ECO:0000256" key="1">
    <source>
        <dbReference type="ARBA" id="ARBA00005437"/>
    </source>
</evidence>
<evidence type="ECO:0000313" key="2">
    <source>
        <dbReference type="EMBL" id="HIZ71929.1"/>
    </source>
</evidence>
<dbReference type="InterPro" id="IPR007612">
    <property type="entry name" value="LOR"/>
</dbReference>
<comment type="similarity">
    <text evidence="1">Belongs to the LOR family.</text>
</comment>
<dbReference type="AlphaFoldDB" id="A0A9D2G2K9"/>
<dbReference type="InterPro" id="IPR025659">
    <property type="entry name" value="Tubby-like_C"/>
</dbReference>
<comment type="caution">
    <text evidence="2">The sequence shown here is derived from an EMBL/GenBank/DDBJ whole genome shotgun (WGS) entry which is preliminary data.</text>
</comment>
<dbReference type="Proteomes" id="UP000824106">
    <property type="component" value="Unassembled WGS sequence"/>
</dbReference>
<evidence type="ECO:0000313" key="3">
    <source>
        <dbReference type="Proteomes" id="UP000824106"/>
    </source>
</evidence>
<gene>
    <name evidence="2" type="ORF">H9808_09240</name>
</gene>
<reference evidence="2" key="2">
    <citation type="submission" date="2021-04" db="EMBL/GenBank/DDBJ databases">
        <authorList>
            <person name="Gilroy R."/>
        </authorList>
    </citation>
    <scope>NUCLEOTIDE SEQUENCE</scope>
    <source>
        <strain evidence="2">CHK169-4300</strain>
    </source>
</reference>
<proteinExistence type="inferred from homology"/>
<sequence length="164" mass="19298">MKKLYIQQAVFKITDHYPIVNEKEEPIYYVDQEFQFVGKFYNVKNAKGDLIFTIERGFTFLFPVYTITFVTGETIKIRTNFSFFRHNLDIEIDSFTLTVEGDFFDHNYSLYSEREELASIKKKWISWGDAYEITILDETFMDLSVAILIAVDEIIDTQKKSSSS</sequence>
<dbReference type="EMBL" id="DXAZ01000160">
    <property type="protein sequence ID" value="HIZ71929.1"/>
    <property type="molecule type" value="Genomic_DNA"/>
</dbReference>
<reference evidence="2" key="1">
    <citation type="journal article" date="2021" name="PeerJ">
        <title>Extensive microbial diversity within the chicken gut microbiome revealed by metagenomics and culture.</title>
        <authorList>
            <person name="Gilroy R."/>
            <person name="Ravi A."/>
            <person name="Getino M."/>
            <person name="Pursley I."/>
            <person name="Horton D.L."/>
            <person name="Alikhan N.F."/>
            <person name="Baker D."/>
            <person name="Gharbi K."/>
            <person name="Hall N."/>
            <person name="Watson M."/>
            <person name="Adriaenssens E.M."/>
            <person name="Foster-Nyarko E."/>
            <person name="Jarju S."/>
            <person name="Secka A."/>
            <person name="Antonio M."/>
            <person name="Oren A."/>
            <person name="Chaudhuri R.R."/>
            <person name="La Ragione R."/>
            <person name="Hildebrand F."/>
            <person name="Pallen M.J."/>
        </authorList>
    </citation>
    <scope>NUCLEOTIDE SEQUENCE</scope>
    <source>
        <strain evidence="2">CHK169-4300</strain>
    </source>
</reference>
<organism evidence="2 3">
    <name type="scientific">Candidatus Atopostipes pullistercoris</name>
    <dbReference type="NCBI Taxonomy" id="2838467"/>
    <lineage>
        <taxon>Bacteria</taxon>
        <taxon>Bacillati</taxon>
        <taxon>Bacillota</taxon>
        <taxon>Bacilli</taxon>
        <taxon>Lactobacillales</taxon>
        <taxon>Carnobacteriaceae</taxon>
        <taxon>Atopostipes</taxon>
    </lineage>
</organism>
<dbReference type="InterPro" id="IPR038595">
    <property type="entry name" value="LOR_sf"/>
</dbReference>
<accession>A0A9D2G2K9</accession>
<protein>
    <submittedName>
        <fullName evidence="2">LURP-one-related family protein</fullName>
    </submittedName>
</protein>
<dbReference type="Pfam" id="PF04525">
    <property type="entry name" value="LOR"/>
    <property type="match status" value="1"/>
</dbReference>
<dbReference type="SUPFAM" id="SSF54518">
    <property type="entry name" value="Tubby C-terminal domain-like"/>
    <property type="match status" value="1"/>
</dbReference>
<name>A0A9D2G2K9_9LACT</name>
<dbReference type="Gene3D" id="2.40.160.200">
    <property type="entry name" value="LURP1-related"/>
    <property type="match status" value="1"/>
</dbReference>